<evidence type="ECO:0000256" key="2">
    <source>
        <dbReference type="SAM" id="Phobius"/>
    </source>
</evidence>
<keyword evidence="4" id="KW-1185">Reference proteome</keyword>
<feature type="disulfide bond" evidence="1">
    <location>
        <begin position="29"/>
        <end position="38"/>
    </location>
</feature>
<dbReference type="InterPro" id="IPR000742">
    <property type="entry name" value="EGF"/>
</dbReference>
<evidence type="ECO:0000313" key="4">
    <source>
        <dbReference type="Proteomes" id="UP000095280"/>
    </source>
</evidence>
<proteinExistence type="predicted"/>
<dbReference type="AlphaFoldDB" id="A0A1I8JFG0"/>
<dbReference type="PROSITE" id="PS50026">
    <property type="entry name" value="EGF_3"/>
    <property type="match status" value="2"/>
</dbReference>
<evidence type="ECO:0000313" key="5">
    <source>
        <dbReference type="WBParaSite" id="maker-uti_cns_0047245-snap-gene-0.6-mRNA-1"/>
    </source>
</evidence>
<keyword evidence="1" id="KW-1015">Disulfide bond</keyword>
<keyword evidence="2" id="KW-0812">Transmembrane</keyword>
<sequence length="134" mass="14528">STEAADCSTITCDNGGTCNNHTDSPPCLCPLPYIAPYCESAADYCFTLQPDKRITKLPVCLNGGNCTLAYTDPYFNCSCPDGFTGTASEQSQISTVVVIATACVASLLTGAVIVVGVQWMRFHDHRWRQFCPFR</sequence>
<accession>A0A1I8JFG0</accession>
<comment type="caution">
    <text evidence="1">Lacks conserved residue(s) required for the propagation of feature annotation.</text>
</comment>
<reference evidence="5" key="1">
    <citation type="submission" date="2016-11" db="UniProtKB">
        <authorList>
            <consortium name="WormBaseParasite"/>
        </authorList>
    </citation>
    <scope>IDENTIFICATION</scope>
</reference>
<feature type="domain" description="EGF-like" evidence="3">
    <location>
        <begin position="3"/>
        <end position="39"/>
    </location>
</feature>
<dbReference type="Proteomes" id="UP000095280">
    <property type="component" value="Unplaced"/>
</dbReference>
<name>A0A1I8JFG0_9PLAT</name>
<feature type="domain" description="EGF-like" evidence="3">
    <location>
        <begin position="51"/>
        <end position="89"/>
    </location>
</feature>
<dbReference type="Gene3D" id="2.10.25.10">
    <property type="entry name" value="Laminin"/>
    <property type="match status" value="2"/>
</dbReference>
<keyword evidence="2" id="KW-0472">Membrane</keyword>
<feature type="disulfide bond" evidence="1">
    <location>
        <begin position="60"/>
        <end position="77"/>
    </location>
</feature>
<organism evidence="4 5">
    <name type="scientific">Macrostomum lignano</name>
    <dbReference type="NCBI Taxonomy" id="282301"/>
    <lineage>
        <taxon>Eukaryota</taxon>
        <taxon>Metazoa</taxon>
        <taxon>Spiralia</taxon>
        <taxon>Lophotrochozoa</taxon>
        <taxon>Platyhelminthes</taxon>
        <taxon>Rhabditophora</taxon>
        <taxon>Macrostomorpha</taxon>
        <taxon>Macrostomida</taxon>
        <taxon>Macrostomidae</taxon>
        <taxon>Macrostomum</taxon>
    </lineage>
</organism>
<feature type="transmembrane region" description="Helical" evidence="2">
    <location>
        <begin position="96"/>
        <end position="120"/>
    </location>
</feature>
<keyword evidence="1" id="KW-0245">EGF-like domain</keyword>
<dbReference type="PROSITE" id="PS01186">
    <property type="entry name" value="EGF_2"/>
    <property type="match status" value="1"/>
</dbReference>
<protein>
    <submittedName>
        <fullName evidence="5">EGF-like domain-containing protein</fullName>
    </submittedName>
</protein>
<dbReference type="SUPFAM" id="SSF57196">
    <property type="entry name" value="EGF/Laminin"/>
    <property type="match status" value="2"/>
</dbReference>
<evidence type="ECO:0000256" key="1">
    <source>
        <dbReference type="PROSITE-ProRule" id="PRU00076"/>
    </source>
</evidence>
<evidence type="ECO:0000259" key="3">
    <source>
        <dbReference type="PROSITE" id="PS50026"/>
    </source>
</evidence>
<keyword evidence="2" id="KW-1133">Transmembrane helix</keyword>
<dbReference type="WBParaSite" id="maker-uti_cns_0047245-snap-gene-0.6-mRNA-1">
    <property type="protein sequence ID" value="maker-uti_cns_0047245-snap-gene-0.6-mRNA-1"/>
    <property type="gene ID" value="maker-uti_cns_0047245-snap-gene-0.6"/>
</dbReference>
<dbReference type="SMART" id="SM00181">
    <property type="entry name" value="EGF"/>
    <property type="match status" value="2"/>
</dbReference>